<sequence length="391" mass="43977">MAFREKTTFVIGAGASAEFGLPVGSGLAAEIKKTAMFESDDRDNPSHGLLRELLYTKCKVGAEESAAKKALHDIHEGIQTAVSIDAFIHRHGADANISYWGKVLIALEVLKAERNSSLSTLTWPEFAGDPNLVLENAGKKLINPDYTWIGHFFRILSDGVADYNDLGKDITIICFNYDRCIEVYLAETIADAYRISIETALRVVNNNIKIIHPYGYLGELALVSGSPGKDRLGFGSALHQPKEISLIADHIHTYTEQAHDATKVWSIHEAIAECKNLIFLGFGFNNQNLDLLRVKTRFNGSAHPKNIYATCFGLYPQIKETLTRRILDLFMDEPEHRGWLSRVNLEFGVGCAELFRIHDMNFSSFVQRYIRLEQEMRGMVSKVERYSPYIK</sequence>
<organism evidence="1 2">
    <name type="scientific">Agrobacterium salinitolerans</name>
    <dbReference type="NCBI Taxonomy" id="1183413"/>
    <lineage>
        <taxon>Bacteria</taxon>
        <taxon>Pseudomonadati</taxon>
        <taxon>Pseudomonadota</taxon>
        <taxon>Alphaproteobacteria</taxon>
        <taxon>Hyphomicrobiales</taxon>
        <taxon>Rhizobiaceae</taxon>
        <taxon>Rhizobium/Agrobacterium group</taxon>
        <taxon>Agrobacterium</taxon>
    </lineage>
</organism>
<evidence type="ECO:0000313" key="2">
    <source>
        <dbReference type="Proteomes" id="UP001151018"/>
    </source>
</evidence>
<evidence type="ECO:0000313" key="1">
    <source>
        <dbReference type="EMBL" id="MCZ7936658.1"/>
    </source>
</evidence>
<dbReference type="Proteomes" id="UP001151018">
    <property type="component" value="Unassembled WGS sequence"/>
</dbReference>
<evidence type="ECO:0008006" key="3">
    <source>
        <dbReference type="Google" id="ProtNLM"/>
    </source>
</evidence>
<dbReference type="RefSeq" id="WP_269834624.1">
    <property type="nucleotide sequence ID" value="NZ_JAPZLR010000002.1"/>
</dbReference>
<proteinExistence type="predicted"/>
<dbReference type="EMBL" id="JAPZLR010000002">
    <property type="protein sequence ID" value="MCZ7936658.1"/>
    <property type="molecule type" value="Genomic_DNA"/>
</dbReference>
<gene>
    <name evidence="1" type="ORF">O9X88_03805</name>
</gene>
<protein>
    <recommendedName>
        <fullName evidence="3">SIR2-like domain-containing protein</fullName>
    </recommendedName>
</protein>
<reference evidence="1" key="1">
    <citation type="submission" date="2022-12" db="EMBL/GenBank/DDBJ databases">
        <title>Draft genome sequences of 22 rhizogenic Agrobacterium biovar 1 strains, the causative agent of hairy root disease.</title>
        <authorList>
            <person name="Kim N."/>
            <person name="Vargas P."/>
            <person name="Rediers H."/>
        </authorList>
    </citation>
    <scope>NUCLEOTIDE SEQUENCE</scope>
    <source>
        <strain evidence="1">ST15.13.006</strain>
    </source>
</reference>
<comment type="caution">
    <text evidence="1">The sequence shown here is derived from an EMBL/GenBank/DDBJ whole genome shotgun (WGS) entry which is preliminary data.</text>
</comment>
<dbReference type="AlphaFoldDB" id="A0A9X3KLN9"/>
<name>A0A9X3KLN9_9HYPH</name>
<accession>A0A9X3KLN9</accession>